<dbReference type="EMBL" id="JAKPBZ010000115">
    <property type="protein sequence ID" value="MCL2895070.1"/>
    <property type="molecule type" value="Genomic_DNA"/>
</dbReference>
<keyword evidence="5" id="KW-0029">Amino-acid transport</keyword>
<feature type="transmembrane region" description="Helical" evidence="8">
    <location>
        <begin position="217"/>
        <end position="239"/>
    </location>
</feature>
<name>A0ABT0MZ04_9GAMM</name>
<keyword evidence="7 8" id="KW-0472">Membrane</keyword>
<dbReference type="Pfam" id="PF00324">
    <property type="entry name" value="AA_permease"/>
    <property type="match status" value="1"/>
</dbReference>
<evidence type="ECO:0000256" key="3">
    <source>
        <dbReference type="ARBA" id="ARBA00022475"/>
    </source>
</evidence>
<evidence type="ECO:0000256" key="5">
    <source>
        <dbReference type="ARBA" id="ARBA00022970"/>
    </source>
</evidence>
<feature type="transmembrane region" description="Helical" evidence="8">
    <location>
        <begin position="177"/>
        <end position="197"/>
    </location>
</feature>
<evidence type="ECO:0000256" key="4">
    <source>
        <dbReference type="ARBA" id="ARBA00022692"/>
    </source>
</evidence>
<feature type="transmembrane region" description="Helical" evidence="8">
    <location>
        <begin position="291"/>
        <end position="311"/>
    </location>
</feature>
<evidence type="ECO:0000313" key="11">
    <source>
        <dbReference type="Proteomes" id="UP001203069"/>
    </source>
</evidence>
<feature type="transmembrane region" description="Helical" evidence="8">
    <location>
        <begin position="144"/>
        <end position="165"/>
    </location>
</feature>
<gene>
    <name evidence="10" type="ORF">MFP26_20590</name>
</gene>
<evidence type="ECO:0000256" key="2">
    <source>
        <dbReference type="ARBA" id="ARBA00022448"/>
    </source>
</evidence>
<feature type="transmembrane region" description="Helical" evidence="8">
    <location>
        <begin position="65"/>
        <end position="83"/>
    </location>
</feature>
<evidence type="ECO:0000256" key="8">
    <source>
        <dbReference type="SAM" id="Phobius"/>
    </source>
</evidence>
<evidence type="ECO:0000259" key="9">
    <source>
        <dbReference type="Pfam" id="PF00324"/>
    </source>
</evidence>
<dbReference type="PANTHER" id="PTHR43495">
    <property type="entry name" value="GABA PERMEASE"/>
    <property type="match status" value="1"/>
</dbReference>
<dbReference type="PIRSF" id="PIRSF006060">
    <property type="entry name" value="AA_transporter"/>
    <property type="match status" value="1"/>
</dbReference>
<keyword evidence="4 8" id="KW-0812">Transmembrane</keyword>
<sequence>MVMSTDKPLKGDLLGGHNYSEIKDESLHRGLSNRHIQLISIGGAIGTGLFMGAGKTISMSGTSIIFTYAIIGFFLFLVMRAMGELLLSNLKFKSFADFASAYLGPWAGFFIGWSYWLTWVVGAIADYVVIGSFVQFWFPDLPTWIPAISTLLFLVTLNLFTVKVFGELEFWFALIKVITICALIITGIYLIATSFVSPDGVQASLRHVTNKETLFPHGVFGFFAGFQIAIFSFAGIELIGTTAAETRDPVRTLPKAINSVPIRVLLFYVLSIIVVISVSSWEYIVPDRSPFVQLFMLSGLPAAAAVINFVVTSSAMSAANSGVFSTSRMLYGLSVEKDAPALFKKLANSSVPVPALLFSGLSMLIGTMLLFIIPNVMTVFTLVSTVSAILFIFTWAMILVSYLAYRKKRPELHAKSTFKMPAGIFMSWFALAFFAFVIVLLSFEPDTRRALLLTPLWFLGLTVVYLVRSRSERSIILRNGIRTEIN</sequence>
<feature type="domain" description="Amino acid permease/ SLC12A" evidence="9">
    <location>
        <begin position="35"/>
        <end position="472"/>
    </location>
</feature>
<keyword evidence="3" id="KW-1003">Cell membrane</keyword>
<evidence type="ECO:0000313" key="10">
    <source>
        <dbReference type="EMBL" id="MCL2895070.1"/>
    </source>
</evidence>
<dbReference type="Proteomes" id="UP001203069">
    <property type="component" value="Unassembled WGS sequence"/>
</dbReference>
<keyword evidence="6 8" id="KW-1133">Transmembrane helix</keyword>
<feature type="transmembrane region" description="Helical" evidence="8">
    <location>
        <begin position="260"/>
        <end position="279"/>
    </location>
</feature>
<evidence type="ECO:0000256" key="7">
    <source>
        <dbReference type="ARBA" id="ARBA00023136"/>
    </source>
</evidence>
<accession>A0ABT0MZ04</accession>
<proteinExistence type="predicted"/>
<organism evidence="10 11">
    <name type="scientific">Brenneria tiliae</name>
    <dbReference type="NCBI Taxonomy" id="2914984"/>
    <lineage>
        <taxon>Bacteria</taxon>
        <taxon>Pseudomonadati</taxon>
        <taxon>Pseudomonadota</taxon>
        <taxon>Gammaproteobacteria</taxon>
        <taxon>Enterobacterales</taxon>
        <taxon>Pectobacteriaceae</taxon>
        <taxon>Brenneria</taxon>
    </lineage>
</organism>
<feature type="transmembrane region" description="Helical" evidence="8">
    <location>
        <begin position="120"/>
        <end position="138"/>
    </location>
</feature>
<dbReference type="RefSeq" id="WP_249246102.1">
    <property type="nucleotide sequence ID" value="NZ_JAKPBZ010000115.1"/>
</dbReference>
<feature type="transmembrane region" description="Helical" evidence="8">
    <location>
        <begin position="425"/>
        <end position="443"/>
    </location>
</feature>
<feature type="transmembrane region" description="Helical" evidence="8">
    <location>
        <begin position="379"/>
        <end position="405"/>
    </location>
</feature>
<feature type="transmembrane region" description="Helical" evidence="8">
    <location>
        <begin position="353"/>
        <end position="373"/>
    </location>
</feature>
<dbReference type="Gene3D" id="1.20.1740.10">
    <property type="entry name" value="Amino acid/polyamine transporter I"/>
    <property type="match status" value="1"/>
</dbReference>
<comment type="caution">
    <text evidence="10">The sequence shown here is derived from an EMBL/GenBank/DDBJ whole genome shotgun (WGS) entry which is preliminary data.</text>
</comment>
<feature type="transmembrane region" description="Helical" evidence="8">
    <location>
        <begin position="95"/>
        <end position="113"/>
    </location>
</feature>
<feature type="transmembrane region" description="Helical" evidence="8">
    <location>
        <begin position="35"/>
        <end position="53"/>
    </location>
</feature>
<protein>
    <submittedName>
        <fullName evidence="10">Amino acid permease</fullName>
    </submittedName>
</protein>
<keyword evidence="11" id="KW-1185">Reference proteome</keyword>
<reference evidence="10 11" key="1">
    <citation type="submission" date="2022-02" db="EMBL/GenBank/DDBJ databases">
        <title>Description of Brenneria tiliae sp. nov. isolated from symptomatic Tilia x moltkei and Tilia x europaea trees in the UK.</title>
        <authorList>
            <person name="Kile H."/>
        </authorList>
    </citation>
    <scope>NUCLEOTIDE SEQUENCE [LARGE SCALE GENOMIC DNA]</scope>
    <source>
        <strain evidence="10 11">MC1SB4.1</strain>
    </source>
</reference>
<evidence type="ECO:0000256" key="1">
    <source>
        <dbReference type="ARBA" id="ARBA00004651"/>
    </source>
</evidence>
<keyword evidence="2" id="KW-0813">Transport</keyword>
<comment type="subcellular location">
    <subcellularLocation>
        <location evidence="1">Cell membrane</location>
        <topology evidence="1">Multi-pass membrane protein</topology>
    </subcellularLocation>
</comment>
<dbReference type="InterPro" id="IPR004841">
    <property type="entry name" value="AA-permease/SLC12A_dom"/>
</dbReference>
<feature type="transmembrane region" description="Helical" evidence="8">
    <location>
        <begin position="449"/>
        <end position="467"/>
    </location>
</feature>
<dbReference type="PANTHER" id="PTHR43495:SF2">
    <property type="entry name" value="D-SERINE_D-ALANINE_GLYCINE TRANSPORTER"/>
    <property type="match status" value="1"/>
</dbReference>
<evidence type="ECO:0000256" key="6">
    <source>
        <dbReference type="ARBA" id="ARBA00022989"/>
    </source>
</evidence>